<evidence type="ECO:0000256" key="6">
    <source>
        <dbReference type="ARBA" id="ARBA00023015"/>
    </source>
</evidence>
<evidence type="ECO:0000313" key="11">
    <source>
        <dbReference type="Proteomes" id="UP000836841"/>
    </source>
</evidence>
<dbReference type="Proteomes" id="UP000836841">
    <property type="component" value="Chromosome 6"/>
</dbReference>
<evidence type="ECO:0000256" key="7">
    <source>
        <dbReference type="ARBA" id="ARBA00023158"/>
    </source>
</evidence>
<dbReference type="EMBL" id="OU466862">
    <property type="protein sequence ID" value="CAH2072438.1"/>
    <property type="molecule type" value="Genomic_DNA"/>
</dbReference>
<keyword evidence="7" id="KW-0943">RNA-mediated gene silencing</keyword>
<accession>A0AAU9SUI3</accession>
<keyword evidence="9" id="KW-0539">Nucleus</keyword>
<dbReference type="InterPro" id="IPR019312">
    <property type="entry name" value="CNOT11"/>
</dbReference>
<dbReference type="GO" id="GO:0030014">
    <property type="term" value="C:CCR4-NOT complex"/>
    <property type="evidence" value="ECO:0007669"/>
    <property type="project" value="InterPro"/>
</dbReference>
<protein>
    <recommendedName>
        <fullName evidence="4">CCR4-NOT transcription complex subunit 11</fullName>
    </recommendedName>
</protein>
<evidence type="ECO:0000256" key="4">
    <source>
        <dbReference type="ARBA" id="ARBA00014872"/>
    </source>
</evidence>
<comment type="similarity">
    <text evidence="3">Belongs to the CNOT11 family.</text>
</comment>
<organism evidence="10 11">
    <name type="scientific">Thlaspi arvense</name>
    <name type="common">Field penny-cress</name>
    <dbReference type="NCBI Taxonomy" id="13288"/>
    <lineage>
        <taxon>Eukaryota</taxon>
        <taxon>Viridiplantae</taxon>
        <taxon>Streptophyta</taxon>
        <taxon>Embryophyta</taxon>
        <taxon>Tracheophyta</taxon>
        <taxon>Spermatophyta</taxon>
        <taxon>Magnoliopsida</taxon>
        <taxon>eudicotyledons</taxon>
        <taxon>Gunneridae</taxon>
        <taxon>Pentapetalae</taxon>
        <taxon>rosids</taxon>
        <taxon>malvids</taxon>
        <taxon>Brassicales</taxon>
        <taxon>Brassicaceae</taxon>
        <taxon>Thlaspideae</taxon>
        <taxon>Thlaspi</taxon>
    </lineage>
</organism>
<evidence type="ECO:0000256" key="9">
    <source>
        <dbReference type="ARBA" id="ARBA00023242"/>
    </source>
</evidence>
<dbReference type="AlphaFoldDB" id="A0AAU9SUI3"/>
<reference evidence="10 11" key="1">
    <citation type="submission" date="2022-03" db="EMBL/GenBank/DDBJ databases">
        <authorList>
            <person name="Nunn A."/>
            <person name="Chopra R."/>
            <person name="Nunn A."/>
            <person name="Contreras Garrido A."/>
        </authorList>
    </citation>
    <scope>NUCLEOTIDE SEQUENCE [LARGE SCALE GENOMIC DNA]</scope>
</reference>
<dbReference type="Pfam" id="PF10155">
    <property type="entry name" value="CNOT11"/>
    <property type="match status" value="1"/>
</dbReference>
<keyword evidence="11" id="KW-1185">Reference proteome</keyword>
<keyword evidence="6" id="KW-0805">Transcription regulation</keyword>
<dbReference type="GO" id="GO:0031047">
    <property type="term" value="P:regulatory ncRNA-mediated gene silencing"/>
    <property type="evidence" value="ECO:0007669"/>
    <property type="project" value="UniProtKB-KW"/>
</dbReference>
<proteinExistence type="inferred from homology"/>
<dbReference type="GO" id="GO:0005737">
    <property type="term" value="C:cytoplasm"/>
    <property type="evidence" value="ECO:0007669"/>
    <property type="project" value="UniProtKB-SubCell"/>
</dbReference>
<evidence type="ECO:0000256" key="2">
    <source>
        <dbReference type="ARBA" id="ARBA00004496"/>
    </source>
</evidence>
<evidence type="ECO:0000256" key="1">
    <source>
        <dbReference type="ARBA" id="ARBA00004123"/>
    </source>
</evidence>
<sequence>LAHRVRSTMMIMKMEETAIVWPLLQSDLRPIEDVLAEFNSKFPRPRHFTVCSSLSLLLQAFLELSYINAHFAIHSLYTGNESKVIRTVSGVYTHRLGYIVISVLRIGTNRKRDVVLFQDLMILRSTDRLIAFAIMYQCYSSQKPSANPFVSEMINAACNEQAEKYERAFLLHLLQWNSYNNAKEILKLSAVDYIKSFDPSTHEFPDLGELQREYGNKTDSGPSSHIFAESALKTLLHDPDVPRGCDPNSPEFDVQSGGNSKIGCGDRDEAVAGILGSSTKGGLTPRWIRPCPPRYPVHQSELLWIDPDNKHELVWDDKMCADTSRGATVRDLLVKGLKVTLSPTEQEDITSELANDPKLVYHCGITPRKLPQLVEHNPQIAVEILTKLINSPEIADYFTALVSMDMSLHSMEVVNRLTTAVELPKEFIRMYITNCISSCENAKQQDKYMQNRLVRLVCVFLQSLIRNNIIDVKDLFIEVQAFCIDFSRIREAAGLFRLLKTLE</sequence>
<evidence type="ECO:0000256" key="5">
    <source>
        <dbReference type="ARBA" id="ARBA00022490"/>
    </source>
</evidence>
<evidence type="ECO:0000256" key="8">
    <source>
        <dbReference type="ARBA" id="ARBA00023163"/>
    </source>
</evidence>
<keyword evidence="8" id="KW-0804">Transcription</keyword>
<gene>
    <name evidence="10" type="ORF">TAV2_LOCUS19609</name>
</gene>
<dbReference type="GO" id="GO:0005634">
    <property type="term" value="C:nucleus"/>
    <property type="evidence" value="ECO:0007669"/>
    <property type="project" value="UniProtKB-SubCell"/>
</dbReference>
<keyword evidence="5" id="KW-0963">Cytoplasm</keyword>
<feature type="non-terminal residue" evidence="10">
    <location>
        <position position="1"/>
    </location>
</feature>
<name>A0AAU9SUI3_THLAR</name>
<dbReference type="PANTHER" id="PTHR15975">
    <property type="entry name" value="CCR4-NOT TRANSCRIPTION COMPLEX SUBUNIT 11"/>
    <property type="match status" value="1"/>
</dbReference>
<evidence type="ECO:0000313" key="10">
    <source>
        <dbReference type="EMBL" id="CAH2072438.1"/>
    </source>
</evidence>
<evidence type="ECO:0000256" key="3">
    <source>
        <dbReference type="ARBA" id="ARBA00008030"/>
    </source>
</evidence>
<comment type="subcellular location">
    <subcellularLocation>
        <location evidence="2">Cytoplasm</location>
    </subcellularLocation>
    <subcellularLocation>
        <location evidence="1">Nucleus</location>
    </subcellularLocation>
</comment>
<dbReference type="PANTHER" id="PTHR15975:SF0">
    <property type="entry name" value="CCR4-NOT TRANSCRIPTION COMPLEX SUBUNIT 11"/>
    <property type="match status" value="1"/>
</dbReference>